<dbReference type="AlphaFoldDB" id="A0ABD4TRX7"/>
<proteinExistence type="predicted"/>
<dbReference type="Proteomes" id="UP001205080">
    <property type="component" value="Unassembled WGS sequence"/>
</dbReference>
<dbReference type="RefSeq" id="WP_256001370.1">
    <property type="nucleotide sequence ID" value="NZ_JAGPYW010000016.1"/>
</dbReference>
<organism evidence="1 2">
    <name type="scientific">Corynebacterium pseudogenitalium</name>
    <dbReference type="NCBI Taxonomy" id="38303"/>
    <lineage>
        <taxon>Bacteria</taxon>
        <taxon>Bacillati</taxon>
        <taxon>Actinomycetota</taxon>
        <taxon>Actinomycetes</taxon>
        <taxon>Mycobacteriales</taxon>
        <taxon>Corynebacteriaceae</taxon>
        <taxon>Corynebacterium</taxon>
    </lineage>
</organism>
<accession>A0ABD4TRX7</accession>
<dbReference type="EMBL" id="JAGPYW010000016">
    <property type="protein sequence ID" value="MCQ4615064.1"/>
    <property type="molecule type" value="Genomic_DNA"/>
</dbReference>
<evidence type="ECO:0000313" key="1">
    <source>
        <dbReference type="EMBL" id="MCQ4615064.1"/>
    </source>
</evidence>
<reference evidence="1 2" key="1">
    <citation type="submission" date="2021-04" db="EMBL/GenBank/DDBJ databases">
        <title>Corynebacterium genitalium sp. nov. and Corynebacterium genitalium sp. nov., two new species of the genus Corynebacterium.</title>
        <authorList>
            <person name="Jaen-Luchoro D."/>
            <person name="Pinyeiro-Iglesias B."/>
            <person name="Al-Shaer S."/>
            <person name="Karlsson R."/>
            <person name="Gonzales-Siles L."/>
            <person name="Cardew S."/>
            <person name="Jensie-Markopolous S."/>
            <person name="Ohlen M."/>
            <person name="Inganas E."/>
            <person name="Moore E.R.B."/>
        </authorList>
    </citation>
    <scope>NUCLEOTIDE SEQUENCE [LARGE SCALE GENOMIC DNA]</scope>
    <source>
        <strain evidence="1 2">CCUG 55013</strain>
    </source>
</reference>
<evidence type="ECO:0000313" key="2">
    <source>
        <dbReference type="Proteomes" id="UP001205080"/>
    </source>
</evidence>
<protein>
    <recommendedName>
        <fullName evidence="3">Apea-like HEPN domain-containing protein</fullName>
    </recommendedName>
</protein>
<gene>
    <name evidence="1" type="ORF">KBX22_10050</name>
</gene>
<comment type="caution">
    <text evidence="1">The sequence shown here is derived from an EMBL/GenBank/DDBJ whole genome shotgun (WGS) entry which is preliminary data.</text>
</comment>
<sequence length="530" mass="60315">MIKIKPEKLEGLVPRMLELTSRSTPWHRSDWRAGTLELVEETLSESRIPGTYEKALSELRDHMANALRKDPGVSGKYKEGLIRCAKNISPSSDVDSYHVSLADKYVQELRQTYLENWAAIFDAPERAGDLDIEGTAKRIVSHLLYCGVPASSVYKVVHERKNDIEEHEFSSVLRDLDKKSKTQVKNFSFAVPVGRAPDFLYPSPPSGWLTAQQLKQWKHRNAPNAEMIRHQGGFILTVEARDVNEAAREAQGVLSQLSFKFQSGSDNEFDILPKMWSQEKGNVFETRRRNHSLRLRAFKRADALHQLEITPKVRNILAIIEPLQTHDPHVAVVNGWAAIESLLVDSHEDDRVGAERMAGIIAASYFRTELTWLARNYAEHYKDTCLLAKRISESALSIDRAKLMSEAITKQDSFDRLNQTDRLAIDKMREAIDHPNAVFDRTRNILTREFQRMYRKRNLIVHSGRAVENGIESVTDKVIPLLVNGIDQLLIANIQHGLDPKKLAALVDFKSQHLGERSKSDSLLDLLEFE</sequence>
<evidence type="ECO:0008006" key="3">
    <source>
        <dbReference type="Google" id="ProtNLM"/>
    </source>
</evidence>
<name>A0ABD4TRX7_9CORY</name>